<dbReference type="EMBL" id="WJQT01000024">
    <property type="protein sequence ID" value="MRJ48259.1"/>
    <property type="molecule type" value="Genomic_DNA"/>
</dbReference>
<reference evidence="4 5" key="1">
    <citation type="submission" date="2019-11" db="EMBL/GenBank/DDBJ databases">
        <title>Characterisation of Fundicoccus ignavus gen. nov. sp. nov., a novel genus of the family Aerococcaceae from bulk tank milk.</title>
        <authorList>
            <person name="Siebert A."/>
            <person name="Huptas C."/>
            <person name="Wenning M."/>
            <person name="Scherer S."/>
            <person name="Doll E.V."/>
        </authorList>
    </citation>
    <scope>NUCLEOTIDE SEQUENCE [LARGE SCALE GENOMIC DNA]</scope>
    <source>
        <strain evidence="4 5">DSM 109652</strain>
    </source>
</reference>
<dbReference type="Gene3D" id="1.10.10.60">
    <property type="entry name" value="Homeodomain-like"/>
    <property type="match status" value="1"/>
</dbReference>
<gene>
    <name evidence="4" type="ORF">GF867_11865</name>
</gene>
<evidence type="ECO:0000313" key="5">
    <source>
        <dbReference type="Proteomes" id="UP000440066"/>
    </source>
</evidence>
<dbReference type="RefSeq" id="WP_153833312.1">
    <property type="nucleotide sequence ID" value="NZ_WJQT01000024.1"/>
</dbReference>
<dbReference type="InterPro" id="IPR001647">
    <property type="entry name" value="HTH_TetR"/>
</dbReference>
<proteinExistence type="predicted"/>
<dbReference type="GO" id="GO:0003677">
    <property type="term" value="F:DNA binding"/>
    <property type="evidence" value="ECO:0007669"/>
    <property type="project" value="UniProtKB-UniRule"/>
</dbReference>
<dbReference type="SUPFAM" id="SSF46689">
    <property type="entry name" value="Homeodomain-like"/>
    <property type="match status" value="1"/>
</dbReference>
<protein>
    <submittedName>
        <fullName evidence="4">TetR family transcriptional regulator</fullName>
    </submittedName>
</protein>
<sequence length="201" mass="23299">MDLVNQPFTEKGQKTLDALVEASRRNFYTKGYYKTTVKDITKDAGVSVGAFYLYFEDKLSVYKYLVTTYGKFIRAHISERIKASDSRKEAERAGLVAYINLVRENPDIYNIVWEALYIDKEIFKDYYREFSESYIRQLEKSKSNGDITYRDPEVVSFLLMGMHTFIGLRYGTLDTKEDVEMIADEVINVLFDGLSGNNTNQ</sequence>
<dbReference type="InterPro" id="IPR036271">
    <property type="entry name" value="Tet_transcr_reg_TetR-rel_C_sf"/>
</dbReference>
<feature type="domain" description="HTH tetR-type" evidence="3">
    <location>
        <begin position="13"/>
        <end position="73"/>
    </location>
</feature>
<dbReference type="PANTHER" id="PTHR43479">
    <property type="entry name" value="ACREF/ENVCD OPERON REPRESSOR-RELATED"/>
    <property type="match status" value="1"/>
</dbReference>
<dbReference type="Pfam" id="PF00440">
    <property type="entry name" value="TetR_N"/>
    <property type="match status" value="1"/>
</dbReference>
<evidence type="ECO:0000259" key="3">
    <source>
        <dbReference type="PROSITE" id="PS50977"/>
    </source>
</evidence>
<accession>A0A844C200</accession>
<dbReference type="InterPro" id="IPR050624">
    <property type="entry name" value="HTH-type_Tx_Regulator"/>
</dbReference>
<evidence type="ECO:0000313" key="4">
    <source>
        <dbReference type="EMBL" id="MRJ48259.1"/>
    </source>
</evidence>
<feature type="DNA-binding region" description="H-T-H motif" evidence="2">
    <location>
        <begin position="36"/>
        <end position="55"/>
    </location>
</feature>
<dbReference type="PRINTS" id="PR00455">
    <property type="entry name" value="HTHTETR"/>
</dbReference>
<organism evidence="4 5">
    <name type="scientific">Fundicoccus ignavus</name>
    <dbReference type="NCBI Taxonomy" id="2664442"/>
    <lineage>
        <taxon>Bacteria</taxon>
        <taxon>Bacillati</taxon>
        <taxon>Bacillota</taxon>
        <taxon>Bacilli</taxon>
        <taxon>Lactobacillales</taxon>
        <taxon>Aerococcaceae</taxon>
        <taxon>Fundicoccus</taxon>
    </lineage>
</organism>
<dbReference type="Gene3D" id="1.10.357.10">
    <property type="entry name" value="Tetracycline Repressor, domain 2"/>
    <property type="match status" value="1"/>
</dbReference>
<dbReference type="PROSITE" id="PS50977">
    <property type="entry name" value="HTH_TETR_2"/>
    <property type="match status" value="1"/>
</dbReference>
<dbReference type="PANTHER" id="PTHR43479:SF11">
    <property type="entry name" value="ACREF_ENVCD OPERON REPRESSOR-RELATED"/>
    <property type="match status" value="1"/>
</dbReference>
<evidence type="ECO:0000256" key="2">
    <source>
        <dbReference type="PROSITE-ProRule" id="PRU00335"/>
    </source>
</evidence>
<evidence type="ECO:0000256" key="1">
    <source>
        <dbReference type="ARBA" id="ARBA00023125"/>
    </source>
</evidence>
<dbReference type="Proteomes" id="UP000440066">
    <property type="component" value="Unassembled WGS sequence"/>
</dbReference>
<dbReference type="SUPFAM" id="SSF48498">
    <property type="entry name" value="Tetracyclin repressor-like, C-terminal domain"/>
    <property type="match status" value="1"/>
</dbReference>
<keyword evidence="1 2" id="KW-0238">DNA-binding</keyword>
<comment type="caution">
    <text evidence="4">The sequence shown here is derived from an EMBL/GenBank/DDBJ whole genome shotgun (WGS) entry which is preliminary data.</text>
</comment>
<name>A0A844C200_9LACT</name>
<dbReference type="AlphaFoldDB" id="A0A844C200"/>
<dbReference type="InterPro" id="IPR009057">
    <property type="entry name" value="Homeodomain-like_sf"/>
</dbReference>